<keyword evidence="1" id="KW-1133">Transmembrane helix</keyword>
<keyword evidence="1" id="KW-0472">Membrane</keyword>
<proteinExistence type="predicted"/>
<protein>
    <recommendedName>
        <fullName evidence="4">DUF4181 domain-containing protein</fullName>
    </recommendedName>
</protein>
<evidence type="ECO:0000313" key="3">
    <source>
        <dbReference type="Proteomes" id="UP000257143"/>
    </source>
</evidence>
<evidence type="ECO:0000313" key="2">
    <source>
        <dbReference type="EMBL" id="RDW20259.1"/>
    </source>
</evidence>
<evidence type="ECO:0000256" key="1">
    <source>
        <dbReference type="SAM" id="Phobius"/>
    </source>
</evidence>
<dbReference type="OrthoDB" id="2626526at2"/>
<feature type="transmembrane region" description="Helical" evidence="1">
    <location>
        <begin position="49"/>
        <end position="67"/>
    </location>
</feature>
<sequence length="127" mass="14893">MLLTALILWALAFIFILFVLGFLLENWFNRLLGVEKKKISETPGKKFEKWGRGIFILFYVCTLPFMIREPSLLKWLLILYAVVALGFQSVLEWKYIKNSKQYITTLIIMVLVIIIIFGVEYLIQSLL</sequence>
<feature type="transmembrane region" description="Helical" evidence="1">
    <location>
        <begin position="6"/>
        <end position="28"/>
    </location>
</feature>
<keyword evidence="3" id="KW-1185">Reference proteome</keyword>
<keyword evidence="1" id="KW-0812">Transmembrane</keyword>
<evidence type="ECO:0008006" key="4">
    <source>
        <dbReference type="Google" id="ProtNLM"/>
    </source>
</evidence>
<dbReference type="EMBL" id="PIOC01000010">
    <property type="protein sequence ID" value="RDW20259.1"/>
    <property type="molecule type" value="Genomic_DNA"/>
</dbReference>
<name>A0A3D8PYL6_9BACI</name>
<organism evidence="2 3">
    <name type="scientific">Oceanobacillus arenosus</name>
    <dbReference type="NCBI Taxonomy" id="1229153"/>
    <lineage>
        <taxon>Bacteria</taxon>
        <taxon>Bacillati</taxon>
        <taxon>Bacillota</taxon>
        <taxon>Bacilli</taxon>
        <taxon>Bacillales</taxon>
        <taxon>Bacillaceae</taxon>
        <taxon>Oceanobacillus</taxon>
    </lineage>
</organism>
<feature type="transmembrane region" description="Helical" evidence="1">
    <location>
        <begin position="103"/>
        <end position="123"/>
    </location>
</feature>
<dbReference type="AlphaFoldDB" id="A0A3D8PYL6"/>
<reference evidence="3" key="1">
    <citation type="submission" date="2017-11" db="EMBL/GenBank/DDBJ databases">
        <authorList>
            <person name="Zhu W."/>
        </authorList>
    </citation>
    <scope>NUCLEOTIDE SEQUENCE [LARGE SCALE GENOMIC DNA]</scope>
    <source>
        <strain evidence="3">CAU 1183</strain>
    </source>
</reference>
<dbReference type="Proteomes" id="UP000257143">
    <property type="component" value="Unassembled WGS sequence"/>
</dbReference>
<dbReference type="InterPro" id="IPR025441">
    <property type="entry name" value="DUF4181"/>
</dbReference>
<feature type="transmembrane region" description="Helical" evidence="1">
    <location>
        <begin position="73"/>
        <end position="91"/>
    </location>
</feature>
<gene>
    <name evidence="2" type="ORF">CWR48_06050</name>
</gene>
<comment type="caution">
    <text evidence="2">The sequence shown here is derived from an EMBL/GenBank/DDBJ whole genome shotgun (WGS) entry which is preliminary data.</text>
</comment>
<accession>A0A3D8PYL6</accession>
<dbReference type="Pfam" id="PF13789">
    <property type="entry name" value="DUF4181"/>
    <property type="match status" value="1"/>
</dbReference>
<dbReference type="RefSeq" id="WP_115772342.1">
    <property type="nucleotide sequence ID" value="NZ_PIOC01000010.1"/>
</dbReference>